<sequence>MNLLDAHRLPATVSERIIVRYRGETVHDEHVGAKDATFSLLCVSKPIFALAALHFLLGRTDVSLDSPVGPLLPDVFGPRFDSVRIRELLTHSSGITRDATPGRWSEERFQRWLANSPVDPTRAPVYTVTTGWYVLSLALERASGVDRTTFARHFGFEPFGADLGYGPPVPGEDPPLPIVNSETGDREPDLWWADAPDIMACAWPGSGFRGTAENLMRVFSALATRAQRDTLPDPLARAVPYLEQPAGKGLSTDGEGKHAFDFSHGALTGWRWLGQRPGREAFGSDSGTGSFALADTRRELSVVYVSNLVREPVQSLLRRRRLMERINDHLDGEH</sequence>
<gene>
    <name evidence="2" type="ORF">FHS32_007036</name>
</gene>
<reference evidence="2 3" key="1">
    <citation type="submission" date="2020-08" db="EMBL/GenBank/DDBJ databases">
        <title>Genomic Encyclopedia of Type Strains, Phase III (KMG-III): the genomes of soil and plant-associated and newly described type strains.</title>
        <authorList>
            <person name="Whitman W."/>
        </authorList>
    </citation>
    <scope>NUCLEOTIDE SEQUENCE [LARGE SCALE GENOMIC DNA]</scope>
    <source>
        <strain evidence="2 3">CECT 3226</strain>
    </source>
</reference>
<protein>
    <submittedName>
        <fullName evidence="2">CubicO group peptidase (Beta-lactamase class C family)</fullName>
    </submittedName>
</protein>
<dbReference type="Gene3D" id="3.40.710.10">
    <property type="entry name" value="DD-peptidase/beta-lactamase superfamily"/>
    <property type="match status" value="1"/>
</dbReference>
<evidence type="ECO:0000313" key="2">
    <source>
        <dbReference type="EMBL" id="MBB5130239.1"/>
    </source>
</evidence>
<keyword evidence="3" id="KW-1185">Reference proteome</keyword>
<proteinExistence type="predicted"/>
<comment type="caution">
    <text evidence="2">The sequence shown here is derived from an EMBL/GenBank/DDBJ whole genome shotgun (WGS) entry which is preliminary data.</text>
</comment>
<dbReference type="Proteomes" id="UP000568022">
    <property type="component" value="Unassembled WGS sequence"/>
</dbReference>
<dbReference type="Pfam" id="PF00144">
    <property type="entry name" value="Beta-lactamase"/>
    <property type="match status" value="1"/>
</dbReference>
<organism evidence="2 3">
    <name type="scientific">Streptomyces griseoloalbus</name>
    <dbReference type="NCBI Taxonomy" id="67303"/>
    <lineage>
        <taxon>Bacteria</taxon>
        <taxon>Bacillati</taxon>
        <taxon>Actinomycetota</taxon>
        <taxon>Actinomycetes</taxon>
        <taxon>Kitasatosporales</taxon>
        <taxon>Streptomycetaceae</taxon>
        <taxon>Streptomyces</taxon>
    </lineage>
</organism>
<dbReference type="InterPro" id="IPR012338">
    <property type="entry name" value="Beta-lactam/transpept-like"/>
</dbReference>
<evidence type="ECO:0000313" key="3">
    <source>
        <dbReference type="Proteomes" id="UP000568022"/>
    </source>
</evidence>
<name>A0A7W8BV64_9ACTN</name>
<evidence type="ECO:0000259" key="1">
    <source>
        <dbReference type="Pfam" id="PF00144"/>
    </source>
</evidence>
<feature type="domain" description="Beta-lactamase-related" evidence="1">
    <location>
        <begin position="17"/>
        <end position="315"/>
    </location>
</feature>
<dbReference type="AlphaFoldDB" id="A0A7W8BV64"/>
<dbReference type="SUPFAM" id="SSF56601">
    <property type="entry name" value="beta-lactamase/transpeptidase-like"/>
    <property type="match status" value="1"/>
</dbReference>
<dbReference type="EMBL" id="JACHJE010000031">
    <property type="protein sequence ID" value="MBB5130239.1"/>
    <property type="molecule type" value="Genomic_DNA"/>
</dbReference>
<accession>A0A7W8BV64</accession>
<dbReference type="InterPro" id="IPR001466">
    <property type="entry name" value="Beta-lactam-related"/>
</dbReference>